<dbReference type="Gene3D" id="3.90.1300.10">
    <property type="entry name" value="Amidase signature (AS) domain"/>
    <property type="match status" value="1"/>
</dbReference>
<protein>
    <submittedName>
        <fullName evidence="2">Amidase</fullName>
        <ecNumber evidence="2">3.5.1.4</ecNumber>
    </submittedName>
</protein>
<dbReference type="RefSeq" id="WP_353949316.1">
    <property type="nucleotide sequence ID" value="NZ_CP159510.1"/>
</dbReference>
<sequence length="392" mass="41900">MKKDYGAFIEDQMNLAPTGNGDLRGRSFAVKDIFAIKDHVSSAGNPDWLKTHQAAEADAPAVAVLRKNGALLRGVTVTDELMYSLKGDNIHFPPTINPAVPDAFTGGSSSGSAAAVAGGQVDFAIGTDTGGSVRIPSAYCGLFGIRPTHGAISLEGVIPLAPSFDTVGWMARCAKGLENIGSCLLPGQPLRSYTRFYVLQEAWDLIRDPSVRETLMDFIRKTCPAITSQPVPLPVSSLPEIAETFRIIQGTEAWQMHGAWIERTHPAFGRDIAGRFEAASRMTDHAQSEKAATVKAQFSQAMARMTQANGLILIPTTYGPAPKRVASFEESERVRSRTMQLTCIAGVSGLPQLTVPVPHLDGPIGLSFISGRGTDRQLLRWAAAHFAGTEGG</sequence>
<name>A0AAU8IJ17_9BACL</name>
<dbReference type="EMBL" id="CP159510">
    <property type="protein sequence ID" value="XCJ18254.1"/>
    <property type="molecule type" value="Genomic_DNA"/>
</dbReference>
<dbReference type="NCBIfam" id="NF006169">
    <property type="entry name" value="PRK08310.1"/>
    <property type="match status" value="1"/>
</dbReference>
<dbReference type="InterPro" id="IPR023631">
    <property type="entry name" value="Amidase_dom"/>
</dbReference>
<organism evidence="2">
    <name type="scientific">Sporolactobacillus sp. Y61</name>
    <dbReference type="NCBI Taxonomy" id="3160863"/>
    <lineage>
        <taxon>Bacteria</taxon>
        <taxon>Bacillati</taxon>
        <taxon>Bacillota</taxon>
        <taxon>Bacilli</taxon>
        <taxon>Bacillales</taxon>
        <taxon>Sporolactobacillaceae</taxon>
        <taxon>Sporolactobacillus</taxon>
    </lineage>
</organism>
<dbReference type="InterPro" id="IPR020556">
    <property type="entry name" value="Amidase_CS"/>
</dbReference>
<dbReference type="SUPFAM" id="SSF75304">
    <property type="entry name" value="Amidase signature (AS) enzymes"/>
    <property type="match status" value="1"/>
</dbReference>
<gene>
    <name evidence="2" type="ORF">ABNN70_07410</name>
</gene>
<reference evidence="2" key="1">
    <citation type="submission" date="2024-06" db="EMBL/GenBank/DDBJ databases">
        <authorList>
            <person name="Fan A."/>
            <person name="Zhang F.Y."/>
            <person name="Zhang L."/>
        </authorList>
    </citation>
    <scope>NUCLEOTIDE SEQUENCE</scope>
    <source>
        <strain evidence="2">Y61</strain>
    </source>
</reference>
<feature type="domain" description="Amidase" evidence="1">
    <location>
        <begin position="21"/>
        <end position="180"/>
    </location>
</feature>
<dbReference type="PROSITE" id="PS00571">
    <property type="entry name" value="AMIDASES"/>
    <property type="match status" value="1"/>
</dbReference>
<dbReference type="EC" id="3.5.1.4" evidence="2"/>
<dbReference type="PANTHER" id="PTHR46310">
    <property type="entry name" value="AMIDASE 1"/>
    <property type="match status" value="1"/>
</dbReference>
<dbReference type="AlphaFoldDB" id="A0AAU8IJ17"/>
<dbReference type="PANTHER" id="PTHR46310:SF7">
    <property type="entry name" value="AMIDASE 1"/>
    <property type="match status" value="1"/>
</dbReference>
<proteinExistence type="predicted"/>
<dbReference type="Pfam" id="PF01425">
    <property type="entry name" value="Amidase"/>
    <property type="match status" value="1"/>
</dbReference>
<evidence type="ECO:0000259" key="1">
    <source>
        <dbReference type="Pfam" id="PF01425"/>
    </source>
</evidence>
<accession>A0AAU8IJ17</accession>
<dbReference type="GO" id="GO:0004040">
    <property type="term" value="F:amidase activity"/>
    <property type="evidence" value="ECO:0007669"/>
    <property type="project" value="UniProtKB-EC"/>
</dbReference>
<evidence type="ECO:0000313" key="2">
    <source>
        <dbReference type="EMBL" id="XCJ18254.1"/>
    </source>
</evidence>
<dbReference type="InterPro" id="IPR036928">
    <property type="entry name" value="AS_sf"/>
</dbReference>
<keyword evidence="2" id="KW-0378">Hydrolase</keyword>